<dbReference type="InterPro" id="IPR002401">
    <property type="entry name" value="Cyt_P450_E_grp-I"/>
</dbReference>
<dbReference type="FunFam" id="1.10.630.10:FF:000006">
    <property type="entry name" value="Cytochrome P450 302a1, mitochondrial"/>
    <property type="match status" value="1"/>
</dbReference>
<reference evidence="10 11" key="1">
    <citation type="submission" date="2020-11" db="EMBL/GenBank/DDBJ databases">
        <authorList>
            <person name="Wallbank WR R."/>
            <person name="Pardo Diaz C."/>
            <person name="Kozak K."/>
            <person name="Martin S."/>
            <person name="Jiggins C."/>
            <person name="Moest M."/>
            <person name="Warren A I."/>
            <person name="Generalovic N T."/>
            <person name="Byers J.R.P. K."/>
            <person name="Montejo-Kovacevich G."/>
            <person name="Yen C E."/>
        </authorList>
    </citation>
    <scope>NUCLEOTIDE SEQUENCE [LARGE SCALE GENOMIC DNA]</scope>
</reference>
<comment type="similarity">
    <text evidence="2 9">Belongs to the cytochrome P450 family.</text>
</comment>
<dbReference type="GO" id="GO:0016705">
    <property type="term" value="F:oxidoreductase activity, acting on paired donors, with incorporation or reduction of molecular oxygen"/>
    <property type="evidence" value="ECO:0007669"/>
    <property type="project" value="InterPro"/>
</dbReference>
<dbReference type="Gene3D" id="1.10.630.10">
    <property type="entry name" value="Cytochrome P450"/>
    <property type="match status" value="1"/>
</dbReference>
<evidence type="ECO:0000256" key="4">
    <source>
        <dbReference type="ARBA" id="ARBA00022723"/>
    </source>
</evidence>
<evidence type="ECO:0000256" key="9">
    <source>
        <dbReference type="RuleBase" id="RU000461"/>
    </source>
</evidence>
<evidence type="ECO:0000256" key="8">
    <source>
        <dbReference type="PIRSR" id="PIRSR602401-1"/>
    </source>
</evidence>
<dbReference type="InterPro" id="IPR001128">
    <property type="entry name" value="Cyt_P450"/>
</dbReference>
<evidence type="ECO:0000256" key="5">
    <source>
        <dbReference type="ARBA" id="ARBA00023002"/>
    </source>
</evidence>
<dbReference type="FunCoup" id="A0A7R8UBF7">
    <property type="interactions" value="28"/>
</dbReference>
<evidence type="ECO:0000256" key="6">
    <source>
        <dbReference type="ARBA" id="ARBA00023004"/>
    </source>
</evidence>
<keyword evidence="7 9" id="KW-0503">Monooxygenase</keyword>
<evidence type="ECO:0000313" key="10">
    <source>
        <dbReference type="EMBL" id="CAD7077461.1"/>
    </source>
</evidence>
<dbReference type="CDD" id="cd11054">
    <property type="entry name" value="CYP24A1-like"/>
    <property type="match status" value="1"/>
</dbReference>
<proteinExistence type="inferred from homology"/>
<protein>
    <recommendedName>
        <fullName evidence="12">Cytochrome P450</fullName>
    </recommendedName>
</protein>
<dbReference type="Proteomes" id="UP000594454">
    <property type="component" value="Chromosome 1"/>
</dbReference>
<dbReference type="GO" id="GO:0004497">
    <property type="term" value="F:monooxygenase activity"/>
    <property type="evidence" value="ECO:0007669"/>
    <property type="project" value="UniProtKB-KW"/>
</dbReference>
<evidence type="ECO:0000313" key="11">
    <source>
        <dbReference type="Proteomes" id="UP000594454"/>
    </source>
</evidence>
<dbReference type="PRINTS" id="PR00385">
    <property type="entry name" value="P450"/>
</dbReference>
<dbReference type="PANTHER" id="PTHR24279">
    <property type="entry name" value="CYTOCHROME P450"/>
    <property type="match status" value="1"/>
</dbReference>
<keyword evidence="11" id="KW-1185">Reference proteome</keyword>
<dbReference type="PROSITE" id="PS00086">
    <property type="entry name" value="CYTOCHROME_P450"/>
    <property type="match status" value="1"/>
</dbReference>
<gene>
    <name evidence="10" type="ORF">HERILL_LOCUS806</name>
</gene>
<evidence type="ECO:0000256" key="1">
    <source>
        <dbReference type="ARBA" id="ARBA00001971"/>
    </source>
</evidence>
<evidence type="ECO:0000256" key="3">
    <source>
        <dbReference type="ARBA" id="ARBA00022617"/>
    </source>
</evidence>
<dbReference type="InterPro" id="IPR036396">
    <property type="entry name" value="Cyt_P450_sf"/>
</dbReference>
<dbReference type="SUPFAM" id="SSF48264">
    <property type="entry name" value="Cytochrome P450"/>
    <property type="match status" value="1"/>
</dbReference>
<dbReference type="PRINTS" id="PR00463">
    <property type="entry name" value="EP450I"/>
</dbReference>
<dbReference type="InParanoid" id="A0A7R8UBF7"/>
<dbReference type="PANTHER" id="PTHR24279:SF120">
    <property type="entry name" value="CYTOCHROME P450"/>
    <property type="match status" value="1"/>
</dbReference>
<keyword evidence="5 9" id="KW-0560">Oxidoreductase</keyword>
<sequence length="525" mass="60183">MIRAGSTFLRSNGQCSCLVRLFATQVAPMPVEETQFQNDWNTALPYEKIPGPSRLTLLKDMLPGGKFKTLNLTDVLKQYRLQYGDIFKMPGMFGKPESVLIFDPKDFETIYRTEGVWPVRVSFDTITYYRRKVRPDIFSPAGLVATQGKEWAEFRSAVNPVMMQPKIVKLYVPKLDKFIDEFIARMKNIRDSNTYELPENFEEELNMWSLEAISMVALDKPLGIMGKLEKNSKEHEFLVAVKKFFHLVYVLDLKPSMWKVFPTADLKEMIRVSDVITNFSFHHVNEAKKRLESNPNTKSSDEQSVLEKLIKIDPKMATIMATDMVIAGIDSTSSGISSVVYNLAKNPDKQEVLRNELRKILPEKDSPLTPQNMSNLPYLRACIKEAMRVLPVLTTNFRQAGQDLVLKGYKIPKGTEVVLQSAFIQVDEDLYTHAKKFIPERWLRGEDSELSKEAKSVSSFTFLPFGFGPRMCVGRRFAELEMEIFVSKLVRNFYIGWDRPDLKFKSVGINVPDGKLQFKITDVEN</sequence>
<evidence type="ECO:0000256" key="2">
    <source>
        <dbReference type="ARBA" id="ARBA00010617"/>
    </source>
</evidence>
<dbReference type="GO" id="GO:0020037">
    <property type="term" value="F:heme binding"/>
    <property type="evidence" value="ECO:0007669"/>
    <property type="project" value="InterPro"/>
</dbReference>
<organism evidence="10 11">
    <name type="scientific">Hermetia illucens</name>
    <name type="common">Black soldier fly</name>
    <dbReference type="NCBI Taxonomy" id="343691"/>
    <lineage>
        <taxon>Eukaryota</taxon>
        <taxon>Metazoa</taxon>
        <taxon>Ecdysozoa</taxon>
        <taxon>Arthropoda</taxon>
        <taxon>Hexapoda</taxon>
        <taxon>Insecta</taxon>
        <taxon>Pterygota</taxon>
        <taxon>Neoptera</taxon>
        <taxon>Endopterygota</taxon>
        <taxon>Diptera</taxon>
        <taxon>Brachycera</taxon>
        <taxon>Stratiomyomorpha</taxon>
        <taxon>Stratiomyidae</taxon>
        <taxon>Hermetiinae</taxon>
        <taxon>Hermetia</taxon>
    </lineage>
</organism>
<keyword evidence="4 8" id="KW-0479">Metal-binding</keyword>
<feature type="binding site" description="axial binding residue" evidence="8">
    <location>
        <position position="472"/>
    </location>
    <ligand>
        <name>heme</name>
        <dbReference type="ChEBI" id="CHEBI:30413"/>
    </ligand>
    <ligandPart>
        <name>Fe</name>
        <dbReference type="ChEBI" id="CHEBI:18248"/>
    </ligandPart>
</feature>
<name>A0A7R8UBF7_HERIL</name>
<evidence type="ECO:0008006" key="12">
    <source>
        <dbReference type="Google" id="ProtNLM"/>
    </source>
</evidence>
<evidence type="ECO:0000256" key="7">
    <source>
        <dbReference type="ARBA" id="ARBA00023033"/>
    </source>
</evidence>
<dbReference type="OrthoDB" id="3945418at2759"/>
<dbReference type="InterPro" id="IPR050479">
    <property type="entry name" value="CYP11_CYP27_families"/>
</dbReference>
<dbReference type="OMA" id="MMEIEIV"/>
<keyword evidence="6 8" id="KW-0408">Iron</keyword>
<keyword evidence="3 8" id="KW-0349">Heme</keyword>
<dbReference type="InterPro" id="IPR017972">
    <property type="entry name" value="Cyt_P450_CS"/>
</dbReference>
<dbReference type="EMBL" id="LR899009">
    <property type="protein sequence ID" value="CAD7077461.1"/>
    <property type="molecule type" value="Genomic_DNA"/>
</dbReference>
<accession>A0A7R8UBF7</accession>
<dbReference type="AlphaFoldDB" id="A0A7R8UBF7"/>
<dbReference type="Pfam" id="PF00067">
    <property type="entry name" value="p450"/>
    <property type="match status" value="1"/>
</dbReference>
<dbReference type="GO" id="GO:0005506">
    <property type="term" value="F:iron ion binding"/>
    <property type="evidence" value="ECO:0007669"/>
    <property type="project" value="InterPro"/>
</dbReference>
<comment type="cofactor">
    <cofactor evidence="1 8">
        <name>heme</name>
        <dbReference type="ChEBI" id="CHEBI:30413"/>
    </cofactor>
</comment>